<comment type="function">
    <text evidence="11">Plays an essential role in chain termination during de novo fatty acid synthesis.</text>
</comment>
<dbReference type="InterPro" id="IPR049427">
    <property type="entry name" value="Acyl-ACP_TE_C"/>
</dbReference>
<keyword evidence="7 11" id="KW-0276">Fatty acid metabolism</keyword>
<feature type="non-terminal residue" evidence="15">
    <location>
        <position position="1"/>
    </location>
</feature>
<evidence type="ECO:0000256" key="10">
    <source>
        <dbReference type="ARBA" id="ARBA00023160"/>
    </source>
</evidence>
<evidence type="ECO:0000256" key="11">
    <source>
        <dbReference type="RuleBase" id="RU363096"/>
    </source>
</evidence>
<feature type="domain" description="Acyl-ACP thioesterase N-terminal hotdog" evidence="13">
    <location>
        <begin position="67"/>
        <end position="208"/>
    </location>
</feature>
<reference evidence="15" key="2">
    <citation type="journal article" date="2023" name="Plants (Basel)">
        <title>Annotation of the Turnera subulata (Passifloraceae) Draft Genome Reveals the S-Locus Evolved after the Divergence of Turneroideae from Passifloroideae in a Stepwise Manner.</title>
        <authorList>
            <person name="Henning P.M."/>
            <person name="Roalson E.H."/>
            <person name="Mir W."/>
            <person name="McCubbin A.G."/>
            <person name="Shore J.S."/>
        </authorList>
    </citation>
    <scope>NUCLEOTIDE SEQUENCE</scope>
    <source>
        <strain evidence="15">F60SS</strain>
    </source>
</reference>
<evidence type="ECO:0000256" key="1">
    <source>
        <dbReference type="ARBA" id="ARBA00004229"/>
    </source>
</evidence>
<feature type="domain" description="Acyl-ACP thioesterase-like C-terminal" evidence="14">
    <location>
        <begin position="232"/>
        <end position="316"/>
    </location>
</feature>
<dbReference type="AlphaFoldDB" id="A0A9Q0FPS9"/>
<comment type="subcellular location">
    <subcellularLocation>
        <location evidence="1 11">Plastid</location>
        <location evidence="1 11">Chloroplast</location>
    </subcellularLocation>
</comment>
<evidence type="ECO:0000256" key="8">
    <source>
        <dbReference type="ARBA" id="ARBA00022946"/>
    </source>
</evidence>
<dbReference type="Proteomes" id="UP001141552">
    <property type="component" value="Unassembled WGS sequence"/>
</dbReference>
<evidence type="ECO:0000259" key="13">
    <source>
        <dbReference type="Pfam" id="PF01643"/>
    </source>
</evidence>
<evidence type="ECO:0000256" key="7">
    <source>
        <dbReference type="ARBA" id="ARBA00022832"/>
    </source>
</evidence>
<name>A0A9Q0FPS9_9ROSI</name>
<dbReference type="GO" id="GO:0016297">
    <property type="term" value="F:fatty acyl-[ACP] hydrolase activity"/>
    <property type="evidence" value="ECO:0007669"/>
    <property type="project" value="InterPro"/>
</dbReference>
<gene>
    <name evidence="15" type="ORF">Tsubulata_025728</name>
</gene>
<organism evidence="15 16">
    <name type="scientific">Turnera subulata</name>
    <dbReference type="NCBI Taxonomy" id="218843"/>
    <lineage>
        <taxon>Eukaryota</taxon>
        <taxon>Viridiplantae</taxon>
        <taxon>Streptophyta</taxon>
        <taxon>Embryophyta</taxon>
        <taxon>Tracheophyta</taxon>
        <taxon>Spermatophyta</taxon>
        <taxon>Magnoliopsida</taxon>
        <taxon>eudicotyledons</taxon>
        <taxon>Gunneridae</taxon>
        <taxon>Pentapetalae</taxon>
        <taxon>rosids</taxon>
        <taxon>fabids</taxon>
        <taxon>Malpighiales</taxon>
        <taxon>Passifloraceae</taxon>
        <taxon>Turnera</taxon>
    </lineage>
</organism>
<dbReference type="OrthoDB" id="1610197at2759"/>
<comment type="caution">
    <text evidence="15">The sequence shown here is derived from an EMBL/GenBank/DDBJ whole genome shotgun (WGS) entry which is preliminary data.</text>
</comment>
<proteinExistence type="inferred from homology"/>
<dbReference type="InterPro" id="IPR045023">
    <property type="entry name" value="FATA/B"/>
</dbReference>
<keyword evidence="10 11" id="KW-0275">Fatty acid biosynthesis</keyword>
<evidence type="ECO:0000313" key="16">
    <source>
        <dbReference type="Proteomes" id="UP001141552"/>
    </source>
</evidence>
<evidence type="ECO:0000256" key="6">
    <source>
        <dbReference type="ARBA" id="ARBA00022801"/>
    </source>
</evidence>
<evidence type="ECO:0000256" key="12">
    <source>
        <dbReference type="SAM" id="MobiDB-lite"/>
    </source>
</evidence>
<evidence type="ECO:0000256" key="9">
    <source>
        <dbReference type="ARBA" id="ARBA00023098"/>
    </source>
</evidence>
<dbReference type="CDD" id="cd00586">
    <property type="entry name" value="4HBT"/>
    <property type="match status" value="1"/>
</dbReference>
<dbReference type="SUPFAM" id="SSF54637">
    <property type="entry name" value="Thioesterase/thiol ester dehydrase-isomerase"/>
    <property type="match status" value="1"/>
</dbReference>
<keyword evidence="3 11" id="KW-0444">Lipid biosynthesis</keyword>
<keyword evidence="4 11" id="KW-0150">Chloroplast</keyword>
<evidence type="ECO:0000256" key="2">
    <source>
        <dbReference type="ARBA" id="ARBA00006500"/>
    </source>
</evidence>
<dbReference type="Gene3D" id="3.10.129.10">
    <property type="entry name" value="Hotdog Thioesterase"/>
    <property type="match status" value="1"/>
</dbReference>
<keyword evidence="9 11" id="KW-0443">Lipid metabolism</keyword>
<evidence type="ECO:0000313" key="15">
    <source>
        <dbReference type="EMBL" id="KAJ4835420.1"/>
    </source>
</evidence>
<dbReference type="InterPro" id="IPR002864">
    <property type="entry name" value="Acyl-ACP_thioesterase_NHD"/>
</dbReference>
<dbReference type="EC" id="3.1.2.-" evidence="11"/>
<dbReference type="Pfam" id="PF20791">
    <property type="entry name" value="Acyl-ACP_TE_C"/>
    <property type="match status" value="1"/>
</dbReference>
<keyword evidence="6 11" id="KW-0378">Hydrolase</keyword>
<keyword evidence="5 11" id="KW-0934">Plastid</keyword>
<dbReference type="PANTHER" id="PTHR31727">
    <property type="entry name" value="OLEOYL-ACYL CARRIER PROTEIN THIOESTERASE 1, CHLOROPLASTIC"/>
    <property type="match status" value="1"/>
</dbReference>
<accession>A0A9Q0FPS9</accession>
<evidence type="ECO:0000256" key="5">
    <source>
        <dbReference type="ARBA" id="ARBA00022640"/>
    </source>
</evidence>
<dbReference type="EMBL" id="JAKUCV010004427">
    <property type="protein sequence ID" value="KAJ4835420.1"/>
    <property type="molecule type" value="Genomic_DNA"/>
</dbReference>
<protein>
    <recommendedName>
        <fullName evidence="11">Acyl-[acyl-carrier-protein] hydrolase</fullName>
        <ecNumber evidence="11">3.1.2.-</ecNumber>
    </recommendedName>
</protein>
<evidence type="ECO:0000256" key="3">
    <source>
        <dbReference type="ARBA" id="ARBA00022516"/>
    </source>
</evidence>
<reference evidence="15" key="1">
    <citation type="submission" date="2022-02" db="EMBL/GenBank/DDBJ databases">
        <authorList>
            <person name="Henning P.M."/>
            <person name="McCubbin A.G."/>
            <person name="Shore J.S."/>
        </authorList>
    </citation>
    <scope>NUCLEOTIDE SEQUENCE</scope>
    <source>
        <strain evidence="15">F60SS</strain>
        <tissue evidence="15">Leaves</tissue>
    </source>
</reference>
<evidence type="ECO:0000256" key="4">
    <source>
        <dbReference type="ARBA" id="ARBA00022528"/>
    </source>
</evidence>
<dbReference type="InterPro" id="IPR029069">
    <property type="entry name" value="HotDog_dom_sf"/>
</dbReference>
<sequence length="325" mass="36931">MSVTAPTKEHEKKLLEYSSGRIKPMKLEDIEEHEKKQQEYSGDRIKPMKLEDINVDPFGGRLLQDGVIYSQNVTVRSSEIGSTGKISIGALVHHLQDTSLDHVNHLGLLDQGFGSTVEMSRNDLVWVVNTLQIEVERYPSWGETVTFNTWIYSSGRNGIGRNWLLYDERTGEILIRANSWVWFWCSVYVMMNKKTRKLAKLVQSVRDEFGLSLTDDVSIFPSDTQSRYQIDVNTADYVCTSLKSIPHSFMACHELSAITLGYRKECHMNSVLQSMSKMVKNSSGHIGSGDDDVVEFEHLVSLEDGSRILKARTTWKPKEIHLNGI</sequence>
<dbReference type="Pfam" id="PF01643">
    <property type="entry name" value="Acyl-ACP_TE"/>
    <property type="match status" value="1"/>
</dbReference>
<dbReference type="PANTHER" id="PTHR31727:SF11">
    <property type="entry name" value="ACYL-[ACYL-CARRIER-PROTEIN] HYDROLASE"/>
    <property type="match status" value="1"/>
</dbReference>
<keyword evidence="8" id="KW-0809">Transit peptide</keyword>
<dbReference type="GO" id="GO:0009507">
    <property type="term" value="C:chloroplast"/>
    <property type="evidence" value="ECO:0007669"/>
    <property type="project" value="UniProtKB-SubCell"/>
</dbReference>
<evidence type="ECO:0000259" key="14">
    <source>
        <dbReference type="Pfam" id="PF20791"/>
    </source>
</evidence>
<dbReference type="GO" id="GO:0000036">
    <property type="term" value="F:acyl carrier activity"/>
    <property type="evidence" value="ECO:0007669"/>
    <property type="project" value="TreeGrafter"/>
</dbReference>
<keyword evidence="16" id="KW-1185">Reference proteome</keyword>
<comment type="similarity">
    <text evidence="2 11">Belongs to the acyl-ACP thioesterase family.</text>
</comment>
<feature type="region of interest" description="Disordered" evidence="12">
    <location>
        <begin position="1"/>
        <end position="20"/>
    </location>
</feature>